<keyword evidence="3" id="KW-0804">Transcription</keyword>
<keyword evidence="2" id="KW-0805">Transcription regulation</keyword>
<dbReference type="InterPro" id="IPR009072">
    <property type="entry name" value="Histone-fold"/>
</dbReference>
<dbReference type="Proteomes" id="UP000323000">
    <property type="component" value="Chromosome 3"/>
</dbReference>
<keyword evidence="6" id="KW-1185">Reference proteome</keyword>
<evidence type="ECO:0000313" key="6">
    <source>
        <dbReference type="Proteomes" id="UP000323000"/>
    </source>
</evidence>
<dbReference type="CDD" id="cd22907">
    <property type="entry name" value="HFD_NFYB"/>
    <property type="match status" value="1"/>
</dbReference>
<dbReference type="AlphaFoldDB" id="A0A5C7IDA5"/>
<reference evidence="6" key="1">
    <citation type="journal article" date="2019" name="Gigascience">
        <title>De novo genome assembly of the endangered Acer yangbiense, a plant species with extremely small populations endemic to Yunnan Province, China.</title>
        <authorList>
            <person name="Yang J."/>
            <person name="Wariss H.M."/>
            <person name="Tao L."/>
            <person name="Zhang R."/>
            <person name="Yun Q."/>
            <person name="Hollingsworth P."/>
            <person name="Dao Z."/>
            <person name="Luo G."/>
            <person name="Guo H."/>
            <person name="Ma Y."/>
            <person name="Sun W."/>
        </authorList>
    </citation>
    <scope>NUCLEOTIDE SEQUENCE [LARGE SCALE GENOMIC DNA]</scope>
    <source>
        <strain evidence="6">cv. Malutang</strain>
    </source>
</reference>
<dbReference type="GO" id="GO:0000978">
    <property type="term" value="F:RNA polymerase II cis-regulatory region sequence-specific DNA binding"/>
    <property type="evidence" value="ECO:0007669"/>
    <property type="project" value="TreeGrafter"/>
</dbReference>
<dbReference type="Gene3D" id="1.10.20.10">
    <property type="entry name" value="Histone, subunit A"/>
    <property type="match status" value="1"/>
</dbReference>
<sequence length="120" mass="13688">MAIMNMIRIMRHTFSLHAKISNDAKEIVQGYVSEYISFVTREANDCCHMEQRKIISAEDVIWVMSKLGFNNHVEPFNIFLLGYRNSENERSSAQKEPNARHVRVMEYGPFGIDSAGGSSS</sequence>
<dbReference type="OrthoDB" id="386949at2759"/>
<name>A0A5C7IDA5_9ROSI</name>
<dbReference type="EMBL" id="VAHF01000003">
    <property type="protein sequence ID" value="TXG66822.1"/>
    <property type="molecule type" value="Genomic_DNA"/>
</dbReference>
<evidence type="ECO:0000256" key="3">
    <source>
        <dbReference type="ARBA" id="ARBA00023163"/>
    </source>
</evidence>
<dbReference type="InterPro" id="IPR003958">
    <property type="entry name" value="CBFA_NFYB_domain"/>
</dbReference>
<dbReference type="SUPFAM" id="SSF47113">
    <property type="entry name" value="Histone-fold"/>
    <property type="match status" value="1"/>
</dbReference>
<proteinExistence type="inferred from homology"/>
<protein>
    <recommendedName>
        <fullName evidence="4">Transcription factor CBF/NF-Y/archaeal histone domain-containing protein</fullName>
    </recommendedName>
</protein>
<comment type="caution">
    <text evidence="5">The sequence shown here is derived from an EMBL/GenBank/DDBJ whole genome shotgun (WGS) entry which is preliminary data.</text>
</comment>
<gene>
    <name evidence="5" type="ORF">EZV62_008097</name>
</gene>
<evidence type="ECO:0000259" key="4">
    <source>
        <dbReference type="Pfam" id="PF00808"/>
    </source>
</evidence>
<dbReference type="PANTHER" id="PTHR11064">
    <property type="entry name" value="CCAAT-BINDING TRANSCRIPTION FACTOR-RELATED"/>
    <property type="match status" value="1"/>
</dbReference>
<accession>A0A5C7IDA5</accession>
<evidence type="ECO:0000256" key="2">
    <source>
        <dbReference type="ARBA" id="ARBA00023015"/>
    </source>
</evidence>
<feature type="domain" description="Transcription factor CBF/NF-Y/archaeal histone" evidence="4">
    <location>
        <begin position="4"/>
        <end position="64"/>
    </location>
</feature>
<evidence type="ECO:0000313" key="5">
    <source>
        <dbReference type="EMBL" id="TXG66822.1"/>
    </source>
</evidence>
<comment type="similarity">
    <text evidence="1">Belongs to the NFYB/HAP3 subunit family.</text>
</comment>
<dbReference type="GO" id="GO:0046982">
    <property type="term" value="F:protein heterodimerization activity"/>
    <property type="evidence" value="ECO:0007669"/>
    <property type="project" value="InterPro"/>
</dbReference>
<dbReference type="InterPro" id="IPR027113">
    <property type="entry name" value="Transc_fact_NFYB/HAP3"/>
</dbReference>
<dbReference type="Pfam" id="PF00808">
    <property type="entry name" value="CBFD_NFYB_HMF"/>
    <property type="match status" value="1"/>
</dbReference>
<dbReference type="PANTHER" id="PTHR11064:SF115">
    <property type="entry name" value="NUCLEAR TRANSCRIPTION FACTOR Y SUBUNIT B-9"/>
    <property type="match status" value="1"/>
</dbReference>
<evidence type="ECO:0000256" key="1">
    <source>
        <dbReference type="ARBA" id="ARBA00009053"/>
    </source>
</evidence>
<dbReference type="GO" id="GO:0016602">
    <property type="term" value="C:CCAAT-binding factor complex"/>
    <property type="evidence" value="ECO:0007669"/>
    <property type="project" value="InterPro"/>
</dbReference>
<dbReference type="GO" id="GO:0001228">
    <property type="term" value="F:DNA-binding transcription activator activity, RNA polymerase II-specific"/>
    <property type="evidence" value="ECO:0007669"/>
    <property type="project" value="InterPro"/>
</dbReference>
<organism evidence="5 6">
    <name type="scientific">Acer yangbiense</name>
    <dbReference type="NCBI Taxonomy" id="1000413"/>
    <lineage>
        <taxon>Eukaryota</taxon>
        <taxon>Viridiplantae</taxon>
        <taxon>Streptophyta</taxon>
        <taxon>Embryophyta</taxon>
        <taxon>Tracheophyta</taxon>
        <taxon>Spermatophyta</taxon>
        <taxon>Magnoliopsida</taxon>
        <taxon>eudicotyledons</taxon>
        <taxon>Gunneridae</taxon>
        <taxon>Pentapetalae</taxon>
        <taxon>rosids</taxon>
        <taxon>malvids</taxon>
        <taxon>Sapindales</taxon>
        <taxon>Sapindaceae</taxon>
        <taxon>Hippocastanoideae</taxon>
        <taxon>Acereae</taxon>
        <taxon>Acer</taxon>
    </lineage>
</organism>
<dbReference type="PRINTS" id="PR00615">
    <property type="entry name" value="CCAATSUBUNTA"/>
</dbReference>